<dbReference type="SUPFAM" id="SSF51735">
    <property type="entry name" value="NAD(P)-binding Rossmann-fold domains"/>
    <property type="match status" value="1"/>
</dbReference>
<dbReference type="EMBL" id="JACCFL010000001">
    <property type="protein sequence ID" value="NYJ25457.1"/>
    <property type="molecule type" value="Genomic_DNA"/>
</dbReference>
<protein>
    <submittedName>
        <fullName evidence="4">Dihydroflavonol-4-reductase</fullName>
        <ecNumber evidence="4">1.1.1.219</ecNumber>
    </submittedName>
</protein>
<gene>
    <name evidence="4" type="ORF">HNR13_003744</name>
</gene>
<dbReference type="InterPro" id="IPR050425">
    <property type="entry name" value="NAD(P)_dehydrat-like"/>
</dbReference>
<organism evidence="4 5">
    <name type="scientific">Leifsonia shinshuensis</name>
    <dbReference type="NCBI Taxonomy" id="150026"/>
    <lineage>
        <taxon>Bacteria</taxon>
        <taxon>Bacillati</taxon>
        <taxon>Actinomycetota</taxon>
        <taxon>Actinomycetes</taxon>
        <taxon>Micrococcales</taxon>
        <taxon>Microbacteriaceae</taxon>
        <taxon>Leifsonia</taxon>
    </lineage>
</organism>
<evidence type="ECO:0000256" key="1">
    <source>
        <dbReference type="ARBA" id="ARBA00023002"/>
    </source>
</evidence>
<dbReference type="Proteomes" id="UP000578352">
    <property type="component" value="Unassembled WGS sequence"/>
</dbReference>
<dbReference type="GO" id="GO:0045552">
    <property type="term" value="F:dihydroflavanol 4-reductase activity"/>
    <property type="evidence" value="ECO:0007669"/>
    <property type="project" value="UniProtKB-EC"/>
</dbReference>
<dbReference type="Pfam" id="PF01370">
    <property type="entry name" value="Epimerase"/>
    <property type="match status" value="1"/>
</dbReference>
<dbReference type="RefSeq" id="WP_179608185.1">
    <property type="nucleotide sequence ID" value="NZ_BAABEH010000001.1"/>
</dbReference>
<name>A0A853CXX5_9MICO</name>
<dbReference type="PANTHER" id="PTHR10366:SF564">
    <property type="entry name" value="STEROL-4-ALPHA-CARBOXYLATE 3-DEHYDROGENASE, DECARBOXYLATING"/>
    <property type="match status" value="1"/>
</dbReference>
<keyword evidence="1 4" id="KW-0560">Oxidoreductase</keyword>
<dbReference type="EC" id="1.1.1.219" evidence="4"/>
<reference evidence="4 5" key="1">
    <citation type="submission" date="2020-07" db="EMBL/GenBank/DDBJ databases">
        <title>Sequencing the genomes of 1000 actinobacteria strains.</title>
        <authorList>
            <person name="Klenk H.-P."/>
        </authorList>
    </citation>
    <scope>NUCLEOTIDE SEQUENCE [LARGE SCALE GENOMIC DNA]</scope>
    <source>
        <strain evidence="4 5">DSM 15165</strain>
    </source>
</reference>
<proteinExistence type="inferred from homology"/>
<evidence type="ECO:0000313" key="5">
    <source>
        <dbReference type="Proteomes" id="UP000578352"/>
    </source>
</evidence>
<dbReference type="InterPro" id="IPR001509">
    <property type="entry name" value="Epimerase_deHydtase"/>
</dbReference>
<comment type="caution">
    <text evidence="4">The sequence shown here is derived from an EMBL/GenBank/DDBJ whole genome shotgun (WGS) entry which is preliminary data.</text>
</comment>
<dbReference type="Gene3D" id="3.40.50.720">
    <property type="entry name" value="NAD(P)-binding Rossmann-like Domain"/>
    <property type="match status" value="1"/>
</dbReference>
<dbReference type="PANTHER" id="PTHR10366">
    <property type="entry name" value="NAD DEPENDENT EPIMERASE/DEHYDRATASE"/>
    <property type="match status" value="1"/>
</dbReference>
<evidence type="ECO:0000259" key="3">
    <source>
        <dbReference type="Pfam" id="PF01370"/>
    </source>
</evidence>
<dbReference type="AlphaFoldDB" id="A0A853CXX5"/>
<evidence type="ECO:0000313" key="4">
    <source>
        <dbReference type="EMBL" id="NYJ25457.1"/>
    </source>
</evidence>
<accession>A0A853CXX5</accession>
<dbReference type="InterPro" id="IPR036291">
    <property type="entry name" value="NAD(P)-bd_dom_sf"/>
</dbReference>
<evidence type="ECO:0000256" key="2">
    <source>
        <dbReference type="ARBA" id="ARBA00023445"/>
    </source>
</evidence>
<sequence length="337" mass="35672">MNSAPTILVTGGTGYLATRLLADLLGSGAEVRTTVRGPDRADEVRAAVRRAGSDDSGLSFAAASLTEDDGWDAALAGIEDVYHVASPMIQTADPAEVVVPARDGSLRVLRAARSAGARRVVLTSSFAAVGYSPKPVRDYDETDWTDPETPGLPAYPLSKAVAERAAWDFIERDGGDLELVVVNPTWIAGPTLTASARSSLQLFAGMLDGTMPAVPRQRFGIADVRDVAAAHVAAMTTPAAAGRRYLVLADGPTMTFLDVANVLRDRLGDVARRVPTAELPGDEPAPLVIHNERAKAELGFRPRPAVETIVQTAESLRERGMLADVGKRAEVADPTRE</sequence>
<comment type="similarity">
    <text evidence="2">Belongs to the NAD(P)-dependent epimerase/dehydratase family. Dihydroflavonol-4-reductase subfamily.</text>
</comment>
<feature type="domain" description="NAD-dependent epimerase/dehydratase" evidence="3">
    <location>
        <begin position="7"/>
        <end position="245"/>
    </location>
</feature>